<dbReference type="InterPro" id="IPR003824">
    <property type="entry name" value="UppP"/>
</dbReference>
<evidence type="ECO:0000256" key="10">
    <source>
        <dbReference type="ARBA" id="ARBA00023251"/>
    </source>
</evidence>
<evidence type="ECO:0000256" key="8">
    <source>
        <dbReference type="ARBA" id="ARBA00022989"/>
    </source>
</evidence>
<evidence type="ECO:0000313" key="15">
    <source>
        <dbReference type="EMBL" id="RKX70449.1"/>
    </source>
</evidence>
<keyword evidence="14" id="KW-0573">Peptidoglycan synthesis</keyword>
<comment type="function">
    <text evidence="14">Catalyzes the dephosphorylation of undecaprenyl diphosphate (UPP). Confers resistance to bacitracin.</text>
</comment>
<comment type="caution">
    <text evidence="15">The sequence shown here is derived from an EMBL/GenBank/DDBJ whole genome shotgun (WGS) entry which is preliminary data.</text>
</comment>
<dbReference type="GO" id="GO:0046677">
    <property type="term" value="P:response to antibiotic"/>
    <property type="evidence" value="ECO:0007669"/>
    <property type="project" value="UniProtKB-UniRule"/>
</dbReference>
<dbReference type="PANTHER" id="PTHR30622">
    <property type="entry name" value="UNDECAPRENYL-DIPHOSPHATASE"/>
    <property type="match status" value="1"/>
</dbReference>
<evidence type="ECO:0000256" key="11">
    <source>
        <dbReference type="ARBA" id="ARBA00032707"/>
    </source>
</evidence>
<feature type="transmembrane region" description="Helical" evidence="14">
    <location>
        <begin position="215"/>
        <end position="236"/>
    </location>
</feature>
<evidence type="ECO:0000256" key="1">
    <source>
        <dbReference type="ARBA" id="ARBA00004651"/>
    </source>
</evidence>
<evidence type="ECO:0000256" key="5">
    <source>
        <dbReference type="ARBA" id="ARBA00022475"/>
    </source>
</evidence>
<feature type="transmembrane region" description="Helical" evidence="14">
    <location>
        <begin position="188"/>
        <end position="209"/>
    </location>
</feature>
<dbReference type="GO" id="GO:0008360">
    <property type="term" value="P:regulation of cell shape"/>
    <property type="evidence" value="ECO:0007669"/>
    <property type="project" value="UniProtKB-KW"/>
</dbReference>
<reference evidence="15 16" key="1">
    <citation type="submission" date="2018-06" db="EMBL/GenBank/DDBJ databases">
        <title>Extensive metabolic versatility and redundancy in microbially diverse, dynamic hydrothermal sediments.</title>
        <authorList>
            <person name="Dombrowski N."/>
            <person name="Teske A."/>
            <person name="Baker B.J."/>
        </authorList>
    </citation>
    <scope>NUCLEOTIDE SEQUENCE [LARGE SCALE GENOMIC DNA]</scope>
    <source>
        <strain evidence="15">B36_G15</strain>
    </source>
</reference>
<evidence type="ECO:0000256" key="7">
    <source>
        <dbReference type="ARBA" id="ARBA00022801"/>
    </source>
</evidence>
<keyword evidence="5 14" id="KW-1003">Cell membrane</keyword>
<feature type="transmembrane region" description="Helical" evidence="14">
    <location>
        <begin position="128"/>
        <end position="157"/>
    </location>
</feature>
<evidence type="ECO:0000256" key="2">
    <source>
        <dbReference type="ARBA" id="ARBA00010621"/>
    </source>
</evidence>
<keyword evidence="10 14" id="KW-0046">Antibiotic resistance</keyword>
<dbReference type="HAMAP" id="MF_01006">
    <property type="entry name" value="Undec_diphosphatase"/>
    <property type="match status" value="1"/>
</dbReference>
<feature type="transmembrane region" description="Helical" evidence="14">
    <location>
        <begin position="163"/>
        <end position="181"/>
    </location>
</feature>
<keyword evidence="7 14" id="KW-0378">Hydrolase</keyword>
<comment type="subcellular location">
    <subcellularLocation>
        <location evidence="1 14">Cell membrane</location>
        <topology evidence="1 14">Multi-pass membrane protein</topology>
    </subcellularLocation>
</comment>
<organism evidence="15 16">
    <name type="scientific">candidate division WOR-3 bacterium</name>
    <dbReference type="NCBI Taxonomy" id="2052148"/>
    <lineage>
        <taxon>Bacteria</taxon>
        <taxon>Bacteria division WOR-3</taxon>
    </lineage>
</organism>
<dbReference type="GO" id="GO:0050380">
    <property type="term" value="F:undecaprenyl-diphosphatase activity"/>
    <property type="evidence" value="ECO:0007669"/>
    <property type="project" value="UniProtKB-UniRule"/>
</dbReference>
<keyword evidence="8 14" id="KW-1133">Transmembrane helix</keyword>
<comment type="similarity">
    <text evidence="2 14">Belongs to the UppP family.</text>
</comment>
<evidence type="ECO:0000256" key="13">
    <source>
        <dbReference type="ARBA" id="ARBA00047594"/>
    </source>
</evidence>
<sequence>MFFEGLIQGLTEFLPISSSGHLALLRAILGEGSVATTVMLHVATLLAVVIFFYRDIFEILRNLELKIILYLIIGTIPAVIVGMSIGKIVDLVFGSYRTTLLLLILNGLFILGTGFVSPHNRRINLERALIIGIYQAIAILPGISRSGVTIAIALYLGVNPQEAFRFSFLLSIPAIAGAGLLKAGHLKAFTTIWPGFIISFLSGLLALYLVRRTVITRTFYLFGIYCLLVGSIGLIFF</sequence>
<dbReference type="EC" id="3.6.1.27" evidence="3 14"/>
<accession>A0A660SI01</accession>
<keyword evidence="14" id="KW-0961">Cell wall biogenesis/degradation</keyword>
<dbReference type="AlphaFoldDB" id="A0A660SI01"/>
<dbReference type="GO" id="GO:0005886">
    <property type="term" value="C:plasma membrane"/>
    <property type="evidence" value="ECO:0007669"/>
    <property type="project" value="UniProtKB-SubCell"/>
</dbReference>
<dbReference type="GO" id="GO:0009252">
    <property type="term" value="P:peptidoglycan biosynthetic process"/>
    <property type="evidence" value="ECO:0007669"/>
    <property type="project" value="UniProtKB-KW"/>
</dbReference>
<evidence type="ECO:0000256" key="4">
    <source>
        <dbReference type="ARBA" id="ARBA00021581"/>
    </source>
</evidence>
<dbReference type="PANTHER" id="PTHR30622:SF4">
    <property type="entry name" value="UNDECAPRENYL-DIPHOSPHATASE"/>
    <property type="match status" value="1"/>
</dbReference>
<gene>
    <name evidence="14" type="primary">uppP</name>
    <name evidence="15" type="ORF">DRP53_04980</name>
</gene>
<feature type="transmembrane region" description="Helical" evidence="14">
    <location>
        <begin position="98"/>
        <end position="116"/>
    </location>
</feature>
<comment type="catalytic activity">
    <reaction evidence="13 14">
        <text>di-trans,octa-cis-undecaprenyl diphosphate + H2O = di-trans,octa-cis-undecaprenyl phosphate + phosphate + H(+)</text>
        <dbReference type="Rhea" id="RHEA:28094"/>
        <dbReference type="ChEBI" id="CHEBI:15377"/>
        <dbReference type="ChEBI" id="CHEBI:15378"/>
        <dbReference type="ChEBI" id="CHEBI:43474"/>
        <dbReference type="ChEBI" id="CHEBI:58405"/>
        <dbReference type="ChEBI" id="CHEBI:60392"/>
        <dbReference type="EC" id="3.6.1.27"/>
    </reaction>
</comment>
<keyword evidence="14" id="KW-0133">Cell shape</keyword>
<evidence type="ECO:0000256" key="12">
    <source>
        <dbReference type="ARBA" id="ARBA00032932"/>
    </source>
</evidence>
<evidence type="ECO:0000256" key="9">
    <source>
        <dbReference type="ARBA" id="ARBA00023136"/>
    </source>
</evidence>
<name>A0A660SI01_UNCW3</name>
<feature type="transmembrane region" description="Helical" evidence="14">
    <location>
        <begin position="65"/>
        <end position="86"/>
    </location>
</feature>
<evidence type="ECO:0000256" key="14">
    <source>
        <dbReference type="HAMAP-Rule" id="MF_01006"/>
    </source>
</evidence>
<evidence type="ECO:0000256" key="6">
    <source>
        <dbReference type="ARBA" id="ARBA00022692"/>
    </source>
</evidence>
<feature type="transmembrane region" description="Helical" evidence="14">
    <location>
        <begin position="34"/>
        <end position="53"/>
    </location>
</feature>
<proteinExistence type="inferred from homology"/>
<keyword evidence="9 14" id="KW-0472">Membrane</keyword>
<dbReference type="Proteomes" id="UP000268469">
    <property type="component" value="Unassembled WGS sequence"/>
</dbReference>
<comment type="miscellaneous">
    <text evidence="14">Bacitracin is thought to be involved in the inhibition of peptidoglycan synthesis by sequestering undecaprenyl diphosphate, thereby reducing the pool of lipid carrier available.</text>
</comment>
<keyword evidence="6 14" id="KW-0812">Transmembrane</keyword>
<dbReference type="EMBL" id="QNBE01000039">
    <property type="protein sequence ID" value="RKX70449.1"/>
    <property type="molecule type" value="Genomic_DNA"/>
</dbReference>
<dbReference type="GO" id="GO:0071555">
    <property type="term" value="P:cell wall organization"/>
    <property type="evidence" value="ECO:0007669"/>
    <property type="project" value="UniProtKB-KW"/>
</dbReference>
<evidence type="ECO:0000313" key="16">
    <source>
        <dbReference type="Proteomes" id="UP000268469"/>
    </source>
</evidence>
<evidence type="ECO:0000256" key="3">
    <source>
        <dbReference type="ARBA" id="ARBA00012374"/>
    </source>
</evidence>
<protein>
    <recommendedName>
        <fullName evidence="4 14">Undecaprenyl-diphosphatase</fullName>
        <ecNumber evidence="3 14">3.6.1.27</ecNumber>
    </recommendedName>
    <alternativeName>
        <fullName evidence="12 14">Bacitracin resistance protein</fullName>
    </alternativeName>
    <alternativeName>
        <fullName evidence="11 14">Undecaprenyl pyrophosphate phosphatase</fullName>
    </alternativeName>
</protein>
<dbReference type="Pfam" id="PF02673">
    <property type="entry name" value="BacA"/>
    <property type="match status" value="1"/>
</dbReference>